<proteinExistence type="predicted"/>
<dbReference type="SUPFAM" id="SSF48452">
    <property type="entry name" value="TPR-like"/>
    <property type="match status" value="1"/>
</dbReference>
<dbReference type="GO" id="GO:1902201">
    <property type="term" value="P:negative regulation of bacterial-type flagellum-dependent cell motility"/>
    <property type="evidence" value="ECO:0007669"/>
    <property type="project" value="TreeGrafter"/>
</dbReference>
<dbReference type="Gene3D" id="3.30.70.270">
    <property type="match status" value="1"/>
</dbReference>
<gene>
    <name evidence="2" type="ORF">SAMN05444365_10280</name>
</gene>
<organism evidence="2 3">
    <name type="scientific">Micromonospora pattaloongensis</name>
    <dbReference type="NCBI Taxonomy" id="405436"/>
    <lineage>
        <taxon>Bacteria</taxon>
        <taxon>Bacillati</taxon>
        <taxon>Actinomycetota</taxon>
        <taxon>Actinomycetes</taxon>
        <taxon>Micromonosporales</taxon>
        <taxon>Micromonosporaceae</taxon>
        <taxon>Micromonospora</taxon>
    </lineage>
</organism>
<name>A0A1H3JEF5_9ACTN</name>
<dbReference type="InterPro" id="IPR011990">
    <property type="entry name" value="TPR-like_helical_dom_sf"/>
</dbReference>
<dbReference type="OrthoDB" id="23692at2"/>
<feature type="domain" description="GGDEF" evidence="1">
    <location>
        <begin position="400"/>
        <end position="528"/>
    </location>
</feature>
<dbReference type="GO" id="GO:0052621">
    <property type="term" value="F:diguanylate cyclase activity"/>
    <property type="evidence" value="ECO:0007669"/>
    <property type="project" value="TreeGrafter"/>
</dbReference>
<evidence type="ECO:0000259" key="1">
    <source>
        <dbReference type="PROSITE" id="PS50887"/>
    </source>
</evidence>
<dbReference type="CDD" id="cd01949">
    <property type="entry name" value="GGDEF"/>
    <property type="match status" value="1"/>
</dbReference>
<sequence>MGEAQVPARVHPFGPFAYLGLRAHELTVKGRNTEALRLTDEYERIVSLLGDDAAVSMLTQVRMYALIGLRRFEEALRTGEALLRRHQAIAVRCSEAKTLADIAEVLVRLGRLDEGLHRLARATALLETTPPTNPRYASALASVSEAARAAELFELADEYARAAVESFDADPGQRAAMELQRAELLLDWALRLEQIGLVDEAGVRYAAAAAMARHWVDWYRKRGPDEDAPLAAALLALGLAKIGRVTEALALCESTVGPLRAAGREHEARLVHLAYGTALRAHGDLRAARREFIAAEELSAAEGNGSDQLIFQYELAALAAMEFPGGGAQAMLAALRDHALHLWRLRMERRTLLNQARQRVRLEDEHARADTAAGQDALTGLGNRRSYDRQLAAIEAERPDRVVLLLVDLDRFKLINDRYSHGMGDRVLREVGAVLRAHCRPHDVPIRFGGDEFAVFLRADLESAARVGDRIRQVIAGRDWDEFAPGLRVTVSVGAAAYAPGMSGHDLFDAADRQLYAAKSAGRNRLAL</sequence>
<dbReference type="NCBIfam" id="TIGR00254">
    <property type="entry name" value="GGDEF"/>
    <property type="match status" value="1"/>
</dbReference>
<dbReference type="AlphaFoldDB" id="A0A1H3JEF5"/>
<dbReference type="SUPFAM" id="SSF55073">
    <property type="entry name" value="Nucleotide cyclase"/>
    <property type="match status" value="1"/>
</dbReference>
<dbReference type="SMART" id="SM00267">
    <property type="entry name" value="GGDEF"/>
    <property type="match status" value="1"/>
</dbReference>
<keyword evidence="3" id="KW-1185">Reference proteome</keyword>
<dbReference type="InterPro" id="IPR050469">
    <property type="entry name" value="Diguanylate_Cyclase"/>
</dbReference>
<dbReference type="GO" id="GO:0043709">
    <property type="term" value="P:cell adhesion involved in single-species biofilm formation"/>
    <property type="evidence" value="ECO:0007669"/>
    <property type="project" value="TreeGrafter"/>
</dbReference>
<dbReference type="InterPro" id="IPR000160">
    <property type="entry name" value="GGDEF_dom"/>
</dbReference>
<dbReference type="EMBL" id="FNPH01000002">
    <property type="protein sequence ID" value="SDY38316.1"/>
    <property type="molecule type" value="Genomic_DNA"/>
</dbReference>
<evidence type="ECO:0000313" key="3">
    <source>
        <dbReference type="Proteomes" id="UP000242415"/>
    </source>
</evidence>
<dbReference type="Pfam" id="PF00990">
    <property type="entry name" value="GGDEF"/>
    <property type="match status" value="1"/>
</dbReference>
<reference evidence="3" key="1">
    <citation type="submission" date="2016-10" db="EMBL/GenBank/DDBJ databases">
        <authorList>
            <person name="Varghese N."/>
            <person name="Submissions S."/>
        </authorList>
    </citation>
    <scope>NUCLEOTIDE SEQUENCE [LARGE SCALE GENOMIC DNA]</scope>
    <source>
        <strain evidence="3">DSM 45245</strain>
    </source>
</reference>
<dbReference type="RefSeq" id="WP_091552848.1">
    <property type="nucleotide sequence ID" value="NZ_FNPH01000002.1"/>
</dbReference>
<accession>A0A1H3JEF5</accession>
<dbReference type="InterPro" id="IPR029787">
    <property type="entry name" value="Nucleotide_cyclase"/>
</dbReference>
<evidence type="ECO:0000313" key="2">
    <source>
        <dbReference type="EMBL" id="SDY38316.1"/>
    </source>
</evidence>
<dbReference type="Proteomes" id="UP000242415">
    <property type="component" value="Unassembled WGS sequence"/>
</dbReference>
<dbReference type="PROSITE" id="PS50887">
    <property type="entry name" value="GGDEF"/>
    <property type="match status" value="1"/>
</dbReference>
<dbReference type="InterPro" id="IPR043128">
    <property type="entry name" value="Rev_trsase/Diguanyl_cyclase"/>
</dbReference>
<protein>
    <submittedName>
        <fullName evidence="2">Diguanylate cyclase (GGDEF) domain-containing protein</fullName>
    </submittedName>
</protein>
<dbReference type="GO" id="GO:0005886">
    <property type="term" value="C:plasma membrane"/>
    <property type="evidence" value="ECO:0007669"/>
    <property type="project" value="TreeGrafter"/>
</dbReference>
<dbReference type="STRING" id="405436.SAMN05444365_10280"/>
<dbReference type="PANTHER" id="PTHR45138:SF9">
    <property type="entry name" value="DIGUANYLATE CYCLASE DGCM-RELATED"/>
    <property type="match status" value="1"/>
</dbReference>
<dbReference type="Gene3D" id="1.25.40.10">
    <property type="entry name" value="Tetratricopeptide repeat domain"/>
    <property type="match status" value="1"/>
</dbReference>
<dbReference type="PANTHER" id="PTHR45138">
    <property type="entry name" value="REGULATORY COMPONENTS OF SENSORY TRANSDUCTION SYSTEM"/>
    <property type="match status" value="1"/>
</dbReference>